<dbReference type="Proteomes" id="UP000245618">
    <property type="component" value="Unassembled WGS sequence"/>
</dbReference>
<evidence type="ECO:0000313" key="3">
    <source>
        <dbReference type="Proteomes" id="UP000245618"/>
    </source>
</evidence>
<feature type="chain" id="PRO_5015618590" description="DUF4468 domain-containing protein" evidence="1">
    <location>
        <begin position="19"/>
        <end position="203"/>
    </location>
</feature>
<organism evidence="2 3">
    <name type="scientific">Flavobacterium laiguense</name>
    <dbReference type="NCBI Taxonomy" id="2169409"/>
    <lineage>
        <taxon>Bacteria</taxon>
        <taxon>Pseudomonadati</taxon>
        <taxon>Bacteroidota</taxon>
        <taxon>Flavobacteriia</taxon>
        <taxon>Flavobacteriales</taxon>
        <taxon>Flavobacteriaceae</taxon>
        <taxon>Flavobacterium</taxon>
    </lineage>
</organism>
<evidence type="ECO:0000313" key="2">
    <source>
        <dbReference type="EMBL" id="PWA09080.1"/>
    </source>
</evidence>
<dbReference type="OrthoDB" id="1151160at2"/>
<dbReference type="EMBL" id="QCZH01000008">
    <property type="protein sequence ID" value="PWA09080.1"/>
    <property type="molecule type" value="Genomic_DNA"/>
</dbReference>
<evidence type="ECO:0008006" key="4">
    <source>
        <dbReference type="Google" id="ProtNLM"/>
    </source>
</evidence>
<accession>A0A2U1JV43</accession>
<dbReference type="AlphaFoldDB" id="A0A2U1JV43"/>
<reference evidence="2 3" key="1">
    <citation type="submission" date="2018-04" db="EMBL/GenBank/DDBJ databases">
        <title>Flavobacterium sp. nov., isolated from glacier ice.</title>
        <authorList>
            <person name="Liu Q."/>
            <person name="Xin Y.-H."/>
        </authorList>
    </citation>
    <scope>NUCLEOTIDE SEQUENCE [LARGE SCALE GENOMIC DNA]</scope>
    <source>
        <strain evidence="2 3">LB2P30</strain>
    </source>
</reference>
<evidence type="ECO:0000256" key="1">
    <source>
        <dbReference type="SAM" id="SignalP"/>
    </source>
</evidence>
<comment type="caution">
    <text evidence="2">The sequence shown here is derived from an EMBL/GenBank/DDBJ whole genome shotgun (WGS) entry which is preliminary data.</text>
</comment>
<feature type="signal peptide" evidence="1">
    <location>
        <begin position="1"/>
        <end position="18"/>
    </location>
</feature>
<protein>
    <recommendedName>
        <fullName evidence="4">DUF4468 domain-containing protein</fullName>
    </recommendedName>
</protein>
<dbReference type="RefSeq" id="WP_116762735.1">
    <property type="nucleotide sequence ID" value="NZ_QCZH01000008.1"/>
</dbReference>
<gene>
    <name evidence="2" type="ORF">DB891_09030</name>
</gene>
<name>A0A2U1JV43_9FLAO</name>
<proteinExistence type="predicted"/>
<keyword evidence="1" id="KW-0732">Signal</keyword>
<keyword evidence="3" id="KW-1185">Reference proteome</keyword>
<sequence>MKKIIVVTVLFISCLMTAQEMSVMQGDFDFLKDQKEINVEFDYSKMTLLKEKLSEEQYITKRAQELNEKTKGIGDIWKKKWNAGKELIWNPKFLELMNVVYSKGKKEVSFQEGLTTAKYTLIVKTIWIYPGWDAGIMKEPARVSTFLLFVETNNKSNVLFEISSKNAPGDQWGNNFSNEARIGEGYAKTGKSLAKMLLEKVYK</sequence>